<dbReference type="AlphaFoldDB" id="A0A8J5MQP1"/>
<keyword evidence="2" id="KW-0812">Transmembrane</keyword>
<proteinExistence type="predicted"/>
<name>A0A8J5MQP1_HOMAM</name>
<feature type="transmembrane region" description="Helical" evidence="2">
    <location>
        <begin position="67"/>
        <end position="88"/>
    </location>
</feature>
<feature type="region of interest" description="Disordered" evidence="1">
    <location>
        <begin position="1"/>
        <end position="44"/>
    </location>
</feature>
<keyword evidence="2" id="KW-1133">Transmembrane helix</keyword>
<dbReference type="Proteomes" id="UP000747542">
    <property type="component" value="Unassembled WGS sequence"/>
</dbReference>
<gene>
    <name evidence="3" type="ORF">Hamer_G021661</name>
</gene>
<sequence>MKRKRRMENEEADKGRRKEGKRMEEGRRKKEEEEEPSGLQLIDQEGDVKPCSYLLKLKLQSLGMDNMAFGTNVILAMVGIKGLGVILVPNVIQAMVIIRDLGVILAPNVILAMGAFNTLGVI</sequence>
<feature type="compositionally biased region" description="Basic and acidic residues" evidence="1">
    <location>
        <begin position="7"/>
        <end position="31"/>
    </location>
</feature>
<evidence type="ECO:0000313" key="3">
    <source>
        <dbReference type="EMBL" id="KAG7160283.1"/>
    </source>
</evidence>
<accession>A0A8J5MQP1</accession>
<feature type="transmembrane region" description="Helical" evidence="2">
    <location>
        <begin position="94"/>
        <end position="116"/>
    </location>
</feature>
<evidence type="ECO:0000256" key="1">
    <source>
        <dbReference type="SAM" id="MobiDB-lite"/>
    </source>
</evidence>
<reference evidence="3" key="1">
    <citation type="journal article" date="2021" name="Sci. Adv.">
        <title>The American lobster genome reveals insights on longevity, neural, and immune adaptations.</title>
        <authorList>
            <person name="Polinski J.M."/>
            <person name="Zimin A.V."/>
            <person name="Clark K.F."/>
            <person name="Kohn A.B."/>
            <person name="Sadowski N."/>
            <person name="Timp W."/>
            <person name="Ptitsyn A."/>
            <person name="Khanna P."/>
            <person name="Romanova D.Y."/>
            <person name="Williams P."/>
            <person name="Greenwood S.J."/>
            <person name="Moroz L.L."/>
            <person name="Walt D.R."/>
            <person name="Bodnar A.G."/>
        </authorList>
    </citation>
    <scope>NUCLEOTIDE SEQUENCE</scope>
    <source>
        <strain evidence="3">GMGI-L3</strain>
    </source>
</reference>
<organism evidence="3 4">
    <name type="scientific">Homarus americanus</name>
    <name type="common">American lobster</name>
    <dbReference type="NCBI Taxonomy" id="6706"/>
    <lineage>
        <taxon>Eukaryota</taxon>
        <taxon>Metazoa</taxon>
        <taxon>Ecdysozoa</taxon>
        <taxon>Arthropoda</taxon>
        <taxon>Crustacea</taxon>
        <taxon>Multicrustacea</taxon>
        <taxon>Malacostraca</taxon>
        <taxon>Eumalacostraca</taxon>
        <taxon>Eucarida</taxon>
        <taxon>Decapoda</taxon>
        <taxon>Pleocyemata</taxon>
        <taxon>Astacidea</taxon>
        <taxon>Nephropoidea</taxon>
        <taxon>Nephropidae</taxon>
        <taxon>Homarus</taxon>
    </lineage>
</organism>
<keyword evidence="4" id="KW-1185">Reference proteome</keyword>
<comment type="caution">
    <text evidence="3">The sequence shown here is derived from an EMBL/GenBank/DDBJ whole genome shotgun (WGS) entry which is preliminary data.</text>
</comment>
<dbReference type="EMBL" id="JAHLQT010031456">
    <property type="protein sequence ID" value="KAG7160283.1"/>
    <property type="molecule type" value="Genomic_DNA"/>
</dbReference>
<protein>
    <submittedName>
        <fullName evidence="3">Uncharacterized protein</fullName>
    </submittedName>
</protein>
<evidence type="ECO:0000313" key="4">
    <source>
        <dbReference type="Proteomes" id="UP000747542"/>
    </source>
</evidence>
<keyword evidence="2" id="KW-0472">Membrane</keyword>
<evidence type="ECO:0000256" key="2">
    <source>
        <dbReference type="SAM" id="Phobius"/>
    </source>
</evidence>